<evidence type="ECO:0000256" key="7">
    <source>
        <dbReference type="SAM" id="MobiDB-lite"/>
    </source>
</evidence>
<dbReference type="GO" id="GO:0005634">
    <property type="term" value="C:nucleus"/>
    <property type="evidence" value="ECO:0007669"/>
    <property type="project" value="UniProtKB-SubCell"/>
</dbReference>
<dbReference type="AlphaFoldDB" id="A0AAW1NFZ3"/>
<evidence type="ECO:0000313" key="9">
    <source>
        <dbReference type="EMBL" id="KAK9757886.1"/>
    </source>
</evidence>
<keyword evidence="2" id="KW-0805">Transcription regulation</keyword>
<comment type="caution">
    <text evidence="9">The sequence shown here is derived from an EMBL/GenBank/DDBJ whole genome shotgun (WGS) entry which is preliminary data.</text>
</comment>
<sequence length="304" mass="32734">MDAPLDWDLLAVVRSCSSSSTTTATTTTTSPSSTLPPTPPTSSPTSPLFAFSTPFPATSLQDVCTNVSSSSAIVAGTSFTFAQHQQPRLVVKPSRVIFGASTTPTTLTASTTTTTTTTAARTKKRKSLMKKVCHVPAEGLSSDMWSWRKYGQKPIKGSPHPRGYYRCSSSKGCLARKQVERNRSNPKMFIVTYTSEHNHPMPTHRNSLAGSTRHKPLTSPATPPEQPTCSSPSVAMSESKTEGDNHIGELSDLMFNDDFYVGFEQIDGGSDDSDCFSEQFSPPTEFPWLVSDSSTATTAAVSRS</sequence>
<protein>
    <recommendedName>
        <fullName evidence="8">WRKY domain-containing protein</fullName>
    </recommendedName>
</protein>
<keyword evidence="4" id="KW-0804">Transcription</keyword>
<reference evidence="9" key="1">
    <citation type="submission" date="2024-03" db="EMBL/GenBank/DDBJ databases">
        <title>WGS assembly of Saponaria officinalis var. Norfolk2.</title>
        <authorList>
            <person name="Jenkins J."/>
            <person name="Shu S."/>
            <person name="Grimwood J."/>
            <person name="Barry K."/>
            <person name="Goodstein D."/>
            <person name="Schmutz J."/>
            <person name="Leebens-Mack J."/>
            <person name="Osbourn A."/>
        </authorList>
    </citation>
    <scope>NUCLEOTIDE SEQUENCE [LARGE SCALE GENOMIC DNA]</scope>
    <source>
        <strain evidence="9">JIC</strain>
    </source>
</reference>
<evidence type="ECO:0000259" key="8">
    <source>
        <dbReference type="PROSITE" id="PS50811"/>
    </source>
</evidence>
<evidence type="ECO:0000256" key="2">
    <source>
        <dbReference type="ARBA" id="ARBA00023015"/>
    </source>
</evidence>
<evidence type="ECO:0000256" key="6">
    <source>
        <dbReference type="ARBA" id="ARBA00060761"/>
    </source>
</evidence>
<feature type="domain" description="WRKY" evidence="8">
    <location>
        <begin position="136"/>
        <end position="202"/>
    </location>
</feature>
<comment type="similarity">
    <text evidence="6">Belongs to the WRKY group II-e family.</text>
</comment>
<dbReference type="SUPFAM" id="SSF118290">
    <property type="entry name" value="WRKY DNA-binding domain"/>
    <property type="match status" value="1"/>
</dbReference>
<gene>
    <name evidence="9" type="ORF">RND81_01G193300</name>
</gene>
<organism evidence="9 10">
    <name type="scientific">Saponaria officinalis</name>
    <name type="common">Common soapwort</name>
    <name type="synonym">Lychnis saponaria</name>
    <dbReference type="NCBI Taxonomy" id="3572"/>
    <lineage>
        <taxon>Eukaryota</taxon>
        <taxon>Viridiplantae</taxon>
        <taxon>Streptophyta</taxon>
        <taxon>Embryophyta</taxon>
        <taxon>Tracheophyta</taxon>
        <taxon>Spermatophyta</taxon>
        <taxon>Magnoliopsida</taxon>
        <taxon>eudicotyledons</taxon>
        <taxon>Gunneridae</taxon>
        <taxon>Pentapetalae</taxon>
        <taxon>Caryophyllales</taxon>
        <taxon>Caryophyllaceae</taxon>
        <taxon>Caryophylleae</taxon>
        <taxon>Saponaria</taxon>
    </lineage>
</organism>
<comment type="subcellular location">
    <subcellularLocation>
        <location evidence="1">Nucleus</location>
    </subcellularLocation>
</comment>
<feature type="region of interest" description="Disordered" evidence="7">
    <location>
        <begin position="197"/>
        <end position="243"/>
    </location>
</feature>
<dbReference type="GO" id="GO:0000976">
    <property type="term" value="F:transcription cis-regulatory region binding"/>
    <property type="evidence" value="ECO:0007669"/>
    <property type="project" value="TreeGrafter"/>
</dbReference>
<dbReference type="PANTHER" id="PTHR32096">
    <property type="entry name" value="WRKY TRANSCRIPTION FACTOR 30-RELATED-RELATED"/>
    <property type="match status" value="1"/>
</dbReference>
<dbReference type="Proteomes" id="UP001443914">
    <property type="component" value="Unassembled WGS sequence"/>
</dbReference>
<name>A0AAW1NFZ3_SAPOF</name>
<feature type="compositionally biased region" description="Low complexity" evidence="7">
    <location>
        <begin position="20"/>
        <end position="33"/>
    </location>
</feature>
<dbReference type="Pfam" id="PF03106">
    <property type="entry name" value="WRKY"/>
    <property type="match status" value="1"/>
</dbReference>
<dbReference type="EMBL" id="JBDFQZ010000001">
    <property type="protein sequence ID" value="KAK9757886.1"/>
    <property type="molecule type" value="Genomic_DNA"/>
</dbReference>
<dbReference type="InterPro" id="IPR044810">
    <property type="entry name" value="WRKY_plant"/>
</dbReference>
<dbReference type="PROSITE" id="PS50811">
    <property type="entry name" value="WRKY"/>
    <property type="match status" value="1"/>
</dbReference>
<feature type="region of interest" description="Disordered" evidence="7">
    <location>
        <begin position="20"/>
        <end position="46"/>
    </location>
</feature>
<dbReference type="InterPro" id="IPR003657">
    <property type="entry name" value="WRKY_dom"/>
</dbReference>
<dbReference type="GO" id="GO:0003700">
    <property type="term" value="F:DNA-binding transcription factor activity"/>
    <property type="evidence" value="ECO:0007669"/>
    <property type="project" value="InterPro"/>
</dbReference>
<evidence type="ECO:0000313" key="10">
    <source>
        <dbReference type="Proteomes" id="UP001443914"/>
    </source>
</evidence>
<keyword evidence="10" id="KW-1185">Reference proteome</keyword>
<dbReference type="FunFam" id="2.20.25.80:FF:000007">
    <property type="entry name" value="WRKY transcription factor 22"/>
    <property type="match status" value="1"/>
</dbReference>
<proteinExistence type="inferred from homology"/>
<keyword evidence="3" id="KW-0238">DNA-binding</keyword>
<evidence type="ECO:0000256" key="5">
    <source>
        <dbReference type="ARBA" id="ARBA00023242"/>
    </source>
</evidence>
<keyword evidence="5" id="KW-0539">Nucleus</keyword>
<accession>A0AAW1NFZ3</accession>
<feature type="compositionally biased region" description="Polar residues" evidence="7">
    <location>
        <begin position="227"/>
        <end position="238"/>
    </location>
</feature>
<dbReference type="InterPro" id="IPR036576">
    <property type="entry name" value="WRKY_dom_sf"/>
</dbReference>
<dbReference type="Gene3D" id="2.20.25.80">
    <property type="entry name" value="WRKY domain"/>
    <property type="match status" value="1"/>
</dbReference>
<evidence type="ECO:0000256" key="3">
    <source>
        <dbReference type="ARBA" id="ARBA00023125"/>
    </source>
</evidence>
<dbReference type="PANTHER" id="PTHR32096:SF61">
    <property type="entry name" value="WRKY TRANSCRIPTION FACTOR 22"/>
    <property type="match status" value="1"/>
</dbReference>
<evidence type="ECO:0000256" key="4">
    <source>
        <dbReference type="ARBA" id="ARBA00023163"/>
    </source>
</evidence>
<dbReference type="SMART" id="SM00774">
    <property type="entry name" value="WRKY"/>
    <property type="match status" value="1"/>
</dbReference>
<evidence type="ECO:0000256" key="1">
    <source>
        <dbReference type="ARBA" id="ARBA00004123"/>
    </source>
</evidence>